<dbReference type="InterPro" id="IPR036638">
    <property type="entry name" value="HLH_DNA-bd_sf"/>
</dbReference>
<evidence type="ECO:0000313" key="8">
    <source>
        <dbReference type="EMBL" id="CAI9116801.1"/>
    </source>
</evidence>
<dbReference type="Proteomes" id="UP001161247">
    <property type="component" value="Chromosome 8"/>
</dbReference>
<dbReference type="GO" id="GO:0005634">
    <property type="term" value="C:nucleus"/>
    <property type="evidence" value="ECO:0007669"/>
    <property type="project" value="UniProtKB-SubCell"/>
</dbReference>
<dbReference type="SUPFAM" id="SSF47459">
    <property type="entry name" value="HLH, helix-loop-helix DNA-binding domain"/>
    <property type="match status" value="1"/>
</dbReference>
<evidence type="ECO:0000256" key="5">
    <source>
        <dbReference type="ARBA" id="ARBA00023242"/>
    </source>
</evidence>
<dbReference type="GO" id="GO:0046983">
    <property type="term" value="F:protein dimerization activity"/>
    <property type="evidence" value="ECO:0007669"/>
    <property type="project" value="InterPro"/>
</dbReference>
<comment type="subcellular location">
    <subcellularLocation>
        <location evidence="1">Nucleus</location>
    </subcellularLocation>
</comment>
<evidence type="ECO:0000256" key="1">
    <source>
        <dbReference type="ARBA" id="ARBA00004123"/>
    </source>
</evidence>
<reference evidence="8" key="1">
    <citation type="submission" date="2023-03" db="EMBL/GenBank/DDBJ databases">
        <authorList>
            <person name="Julca I."/>
        </authorList>
    </citation>
    <scope>NUCLEOTIDE SEQUENCE</scope>
</reference>
<feature type="region of interest" description="Disordered" evidence="6">
    <location>
        <begin position="1"/>
        <end position="56"/>
    </location>
</feature>
<dbReference type="Gene3D" id="4.10.280.10">
    <property type="entry name" value="Helix-loop-helix DNA-binding domain"/>
    <property type="match status" value="1"/>
</dbReference>
<keyword evidence="5" id="KW-0539">Nucleus</keyword>
<accession>A0AAV1EAY8</accession>
<dbReference type="InterPro" id="IPR011598">
    <property type="entry name" value="bHLH_dom"/>
</dbReference>
<dbReference type="CDD" id="cd11393">
    <property type="entry name" value="bHLH_AtbHLH_like"/>
    <property type="match status" value="1"/>
</dbReference>
<feature type="domain" description="BHLH" evidence="7">
    <location>
        <begin position="139"/>
        <end position="188"/>
    </location>
</feature>
<feature type="compositionally biased region" description="Low complexity" evidence="6">
    <location>
        <begin position="1"/>
        <end position="10"/>
    </location>
</feature>
<dbReference type="InterPro" id="IPR045843">
    <property type="entry name" value="IND-like"/>
</dbReference>
<dbReference type="GO" id="GO:0000978">
    <property type="term" value="F:RNA polymerase II cis-regulatory region sequence-specific DNA binding"/>
    <property type="evidence" value="ECO:0007669"/>
    <property type="project" value="TreeGrafter"/>
</dbReference>
<feature type="compositionally biased region" description="Low complexity" evidence="6">
    <location>
        <begin position="19"/>
        <end position="42"/>
    </location>
</feature>
<proteinExistence type="predicted"/>
<keyword evidence="2" id="KW-0805">Transcription regulation</keyword>
<evidence type="ECO:0000256" key="4">
    <source>
        <dbReference type="ARBA" id="ARBA00023163"/>
    </source>
</evidence>
<dbReference type="PANTHER" id="PTHR16223:SF56">
    <property type="entry name" value="TRANSCRIPTION FACTOR BHLH110"/>
    <property type="match status" value="1"/>
</dbReference>
<keyword evidence="9" id="KW-1185">Reference proteome</keyword>
<evidence type="ECO:0000256" key="6">
    <source>
        <dbReference type="SAM" id="MobiDB-lite"/>
    </source>
</evidence>
<gene>
    <name evidence="8" type="ORF">OLC1_LOCUS22996</name>
</gene>
<dbReference type="PROSITE" id="PS50888">
    <property type="entry name" value="BHLH"/>
    <property type="match status" value="1"/>
</dbReference>
<name>A0AAV1EAY8_OLDCO</name>
<keyword evidence="3" id="KW-0238">DNA-binding</keyword>
<dbReference type="PANTHER" id="PTHR16223">
    <property type="entry name" value="TRANSCRIPTION FACTOR BHLH83-RELATED"/>
    <property type="match status" value="1"/>
</dbReference>
<feature type="region of interest" description="Disordered" evidence="6">
    <location>
        <begin position="108"/>
        <end position="140"/>
    </location>
</feature>
<keyword evidence="4" id="KW-0804">Transcription</keyword>
<feature type="compositionally biased region" description="Polar residues" evidence="6">
    <location>
        <begin position="118"/>
        <end position="133"/>
    </location>
</feature>
<evidence type="ECO:0000256" key="3">
    <source>
        <dbReference type="ARBA" id="ARBA00023125"/>
    </source>
</evidence>
<evidence type="ECO:0000256" key="2">
    <source>
        <dbReference type="ARBA" id="ARBA00023015"/>
    </source>
</evidence>
<dbReference type="EMBL" id="OX459125">
    <property type="protein sequence ID" value="CAI9116801.1"/>
    <property type="molecule type" value="Genomic_DNA"/>
</dbReference>
<dbReference type="InterPro" id="IPR045239">
    <property type="entry name" value="bHLH95_bHLH"/>
</dbReference>
<evidence type="ECO:0000259" key="7">
    <source>
        <dbReference type="PROSITE" id="PS50888"/>
    </source>
</evidence>
<organism evidence="8 9">
    <name type="scientific">Oldenlandia corymbosa var. corymbosa</name>
    <dbReference type="NCBI Taxonomy" id="529605"/>
    <lineage>
        <taxon>Eukaryota</taxon>
        <taxon>Viridiplantae</taxon>
        <taxon>Streptophyta</taxon>
        <taxon>Embryophyta</taxon>
        <taxon>Tracheophyta</taxon>
        <taxon>Spermatophyta</taxon>
        <taxon>Magnoliopsida</taxon>
        <taxon>eudicotyledons</taxon>
        <taxon>Gunneridae</taxon>
        <taxon>Pentapetalae</taxon>
        <taxon>asterids</taxon>
        <taxon>lamiids</taxon>
        <taxon>Gentianales</taxon>
        <taxon>Rubiaceae</taxon>
        <taxon>Rubioideae</taxon>
        <taxon>Spermacoceae</taxon>
        <taxon>Hedyotis-Oldenlandia complex</taxon>
        <taxon>Oldenlandia</taxon>
    </lineage>
</organism>
<sequence length="261" mass="28043">MISGSSPSSSTEDDPNVNLLLSTLSSSSGSQTSRFQQSSSCSPEDLIMYSSSSPTKRPTFSQIYPTINISNFSSCSQTTPLANSSCSFDATLNPARSLQDHHQKTAAFDNGAGEEKSTSSNNLELKPTQQQATKRPKLESKCPSCPPFKVRKEKLGDKIAALQQLVAPFGKTDTASVLMEAFGYIKFLQNQAETLSLPYLQPSRIKTNNVAIDRGPEKVDGGERKQDLRSLGLCLVPMSCLSFMTDAGGSVWSPPNLGSAT</sequence>
<evidence type="ECO:0000313" key="9">
    <source>
        <dbReference type="Proteomes" id="UP001161247"/>
    </source>
</evidence>
<protein>
    <submittedName>
        <fullName evidence="8">OLC1v1018053C1</fullName>
    </submittedName>
</protein>
<dbReference type="GO" id="GO:0000981">
    <property type="term" value="F:DNA-binding transcription factor activity, RNA polymerase II-specific"/>
    <property type="evidence" value="ECO:0007669"/>
    <property type="project" value="TreeGrafter"/>
</dbReference>
<dbReference type="AlphaFoldDB" id="A0AAV1EAY8"/>